<protein>
    <submittedName>
        <fullName evidence="1">Glycosyltransferase</fullName>
        <ecNumber evidence="1">2.4.-.-</ecNumber>
    </submittedName>
</protein>
<reference evidence="1 2" key="1">
    <citation type="submission" date="2021-08" db="EMBL/GenBank/DDBJ databases">
        <authorList>
            <person name="Zhang D."/>
            <person name="Zhang A."/>
            <person name="Wang L."/>
        </authorList>
    </citation>
    <scope>NUCLEOTIDE SEQUENCE [LARGE SCALE GENOMIC DNA]</scope>
    <source>
        <strain evidence="1 2">WL0086</strain>
    </source>
</reference>
<dbReference type="SUPFAM" id="SSF53756">
    <property type="entry name" value="UDP-Glycosyltransferase/glycogen phosphorylase"/>
    <property type="match status" value="1"/>
</dbReference>
<dbReference type="EMBL" id="CP139781">
    <property type="protein sequence ID" value="WRQ88585.1"/>
    <property type="molecule type" value="Genomic_DNA"/>
</dbReference>
<reference evidence="1 2" key="2">
    <citation type="submission" date="2023-12" db="EMBL/GenBank/DDBJ databases">
        <title>Description of an unclassified Opitutus bacterium of Verrucomicrobiota.</title>
        <authorList>
            <person name="Zhang D.-F."/>
        </authorList>
    </citation>
    <scope>NUCLEOTIDE SEQUENCE [LARGE SCALE GENOMIC DNA]</scope>
    <source>
        <strain evidence="1 2">WL0086</strain>
    </source>
</reference>
<name>A0ABZ1CAB4_9BACT</name>
<sequence length="375" mass="42475">MNNPNDLGCVFLSRKTYGGHEKMAVKYVRGLVSRYRKVVCYVSPYNSVLLDDLYAIKGVEVNLIACSSGLGRYQGLSFPVELAYLLWKFFRGKRIFSHDKTLVIAGGLEQAVSITTLGRILRAQFIVYTPFLALPHHHRLFLGYIRSVGVRLLVGGVKNIVSLPNQEKSLPLWGWVPETGNYVENFFDSDEFGIESTSTIQVDYECFNVVVPGRIDFRQKGQDRLISIIKRLGEVSRANMVFHFIGDGRDRDRLEVLCNRSRIGKHVVFHGFVKLDMKTWKKFDCVLLPSRIEASQLVLLEAIRAERIVLSTNVGIAGKLLPADNLIDFDQPQDVVNKIASYADSDMGFHVDRSVLNEFFRLTAVDEFCSAIERL</sequence>
<accession>A0ABZ1CAB4</accession>
<dbReference type="GO" id="GO:0016757">
    <property type="term" value="F:glycosyltransferase activity"/>
    <property type="evidence" value="ECO:0007669"/>
    <property type="project" value="UniProtKB-KW"/>
</dbReference>
<dbReference type="Pfam" id="PF13692">
    <property type="entry name" value="Glyco_trans_1_4"/>
    <property type="match status" value="1"/>
</dbReference>
<evidence type="ECO:0000313" key="2">
    <source>
        <dbReference type="Proteomes" id="UP000738431"/>
    </source>
</evidence>
<gene>
    <name evidence="1" type="ORF">K1X11_004160</name>
</gene>
<organism evidence="1 2">
    <name type="scientific">Actomonas aquatica</name>
    <dbReference type="NCBI Taxonomy" id="2866162"/>
    <lineage>
        <taxon>Bacteria</taxon>
        <taxon>Pseudomonadati</taxon>
        <taxon>Verrucomicrobiota</taxon>
        <taxon>Opitutia</taxon>
        <taxon>Opitutales</taxon>
        <taxon>Opitutaceae</taxon>
        <taxon>Actomonas</taxon>
    </lineage>
</organism>
<evidence type="ECO:0000313" key="1">
    <source>
        <dbReference type="EMBL" id="WRQ88585.1"/>
    </source>
</evidence>
<dbReference type="EC" id="2.4.-.-" evidence="1"/>
<dbReference type="Proteomes" id="UP000738431">
    <property type="component" value="Chromosome"/>
</dbReference>
<keyword evidence="1" id="KW-0328">Glycosyltransferase</keyword>
<dbReference type="RefSeq" id="WP_324726084.1">
    <property type="nucleotide sequence ID" value="NZ_CP139781.1"/>
</dbReference>
<keyword evidence="2" id="KW-1185">Reference proteome</keyword>
<dbReference type="Gene3D" id="3.40.50.2000">
    <property type="entry name" value="Glycogen Phosphorylase B"/>
    <property type="match status" value="1"/>
</dbReference>
<keyword evidence="1" id="KW-0808">Transferase</keyword>
<dbReference type="PANTHER" id="PTHR12526">
    <property type="entry name" value="GLYCOSYLTRANSFERASE"/>
    <property type="match status" value="1"/>
</dbReference>
<proteinExistence type="predicted"/>